<dbReference type="GO" id="GO:0008235">
    <property type="term" value="F:metalloexopeptidase activity"/>
    <property type="evidence" value="ECO:0007669"/>
    <property type="project" value="InterPro"/>
</dbReference>
<feature type="domain" description="PA" evidence="4">
    <location>
        <begin position="176"/>
        <end position="259"/>
    </location>
</feature>
<proteinExistence type="inferred from homology"/>
<dbReference type="InterPro" id="IPR045175">
    <property type="entry name" value="M28_fam"/>
</dbReference>
<accession>A0A815W0G0</accession>
<reference evidence="7" key="1">
    <citation type="submission" date="2021-02" db="EMBL/GenBank/DDBJ databases">
        <authorList>
            <person name="Nowell W R."/>
        </authorList>
    </citation>
    <scope>NUCLEOTIDE SEQUENCE</scope>
</reference>
<dbReference type="Proteomes" id="UP000682733">
    <property type="component" value="Unassembled WGS sequence"/>
</dbReference>
<dbReference type="Proteomes" id="UP000681722">
    <property type="component" value="Unassembled WGS sequence"/>
</dbReference>
<dbReference type="Gene3D" id="3.40.630.10">
    <property type="entry name" value="Zn peptidases"/>
    <property type="match status" value="1"/>
</dbReference>
<dbReference type="InterPro" id="IPR007484">
    <property type="entry name" value="Peptidase_M28"/>
</dbReference>
<dbReference type="EMBL" id="CAJNOQ010025613">
    <property type="protein sequence ID" value="CAF1538851.1"/>
    <property type="molecule type" value="Genomic_DNA"/>
</dbReference>
<dbReference type="InterPro" id="IPR003137">
    <property type="entry name" value="PA_domain"/>
</dbReference>
<dbReference type="EMBL" id="CAJOBC010091233">
    <property type="protein sequence ID" value="CAF4398881.1"/>
    <property type="molecule type" value="Genomic_DNA"/>
</dbReference>
<dbReference type="GO" id="GO:0006508">
    <property type="term" value="P:proteolysis"/>
    <property type="evidence" value="ECO:0007669"/>
    <property type="project" value="InterPro"/>
</dbReference>
<dbReference type="Pfam" id="PF04389">
    <property type="entry name" value="Peptidase_M28"/>
    <property type="match status" value="1"/>
</dbReference>
<protein>
    <recommendedName>
        <fullName evidence="11">Peptide hydrolase</fullName>
    </recommendedName>
</protein>
<evidence type="ECO:0000313" key="6">
    <source>
        <dbReference type="EMBL" id="CAF1328658.1"/>
    </source>
</evidence>
<evidence type="ECO:0000256" key="1">
    <source>
        <dbReference type="ARBA" id="ARBA00001947"/>
    </source>
</evidence>
<dbReference type="PANTHER" id="PTHR12147:SF26">
    <property type="entry name" value="PEPTIDASE M28 DOMAIN-CONTAINING PROTEIN"/>
    <property type="match status" value="1"/>
</dbReference>
<comment type="caution">
    <text evidence="7">The sequence shown here is derived from an EMBL/GenBank/DDBJ whole genome shotgun (WGS) entry which is preliminary data.</text>
</comment>
<evidence type="ECO:0000259" key="4">
    <source>
        <dbReference type="Pfam" id="PF02225"/>
    </source>
</evidence>
<comment type="cofactor">
    <cofactor evidence="1">
        <name>Zn(2+)</name>
        <dbReference type="ChEBI" id="CHEBI:29105"/>
    </cofactor>
</comment>
<keyword evidence="3" id="KW-1133">Transmembrane helix</keyword>
<dbReference type="SUPFAM" id="SSF53187">
    <property type="entry name" value="Zn-dependent exopeptidases"/>
    <property type="match status" value="1"/>
</dbReference>
<keyword evidence="3" id="KW-0812">Transmembrane</keyword>
<keyword evidence="3" id="KW-0472">Membrane</keyword>
<dbReference type="Proteomes" id="UP000663829">
    <property type="component" value="Unassembled WGS sequence"/>
</dbReference>
<dbReference type="InterPro" id="IPR046450">
    <property type="entry name" value="PA_dom_sf"/>
</dbReference>
<sequence>MNAVGDVCTQNPDDKRVLKTKSIYIFLGIIALFTVVTIALAAATLAVVIRRVKSSTNAECNHGMLVCSIHIDHMMNHLKELQKIADTSNNNRAIHTQGFNRTLDYITNYLTKNTNLKVQTQFFPFDSFTLNSDPTLRSYINGEEVNLIYGLTQDFTFMQYSGSADFSDPVRLTSIPNVGCDESDWQAATPSPENSVVLVKRGICAFTDKSLLAAKYRVAGLLIYNDGATCDRNPPLAAPVHQDASFPALFLSFQAGTNLVNAAQDSTTNAGVRIYISTTKVPLPVGNICAHTVTGDATQTIVIGSHSDGVPAGPGINDNGSGSAMNLVLATNLARLFQTSNYASYKYRVKFCWWGAEEVGLVGSEYHVEQAKISTVEGERISDYLVNLNYDMLGSPNFQLGIYDGNTADLSMTPPKAIPGSIRLTELFRDWFISENLPFNMSEFSGRSDYGPFLATGIVASGLDAGADGTKTKDERDYYDQMLGQGKGGIAGAIHDPCYHQACDSLANINPLAYEKLTQGAAYVLEYLGRHSDLRSYLYPQAQIRQLEKLSPYKSIPKYNAQREFFKKTDL</sequence>
<dbReference type="AlphaFoldDB" id="A0A815W0G0"/>
<gene>
    <name evidence="7" type="ORF">GPM918_LOCUS38506</name>
    <name evidence="6" type="ORF">OVA965_LOCUS29778</name>
    <name evidence="9" type="ORF">SRO942_LOCUS39326</name>
    <name evidence="8" type="ORF">TMI583_LOCUS30564</name>
</gene>
<evidence type="ECO:0000313" key="7">
    <source>
        <dbReference type="EMBL" id="CAF1538851.1"/>
    </source>
</evidence>
<dbReference type="OrthoDB" id="5357315at2759"/>
<feature type="transmembrane region" description="Helical" evidence="3">
    <location>
        <begin position="23"/>
        <end position="49"/>
    </location>
</feature>
<evidence type="ECO:0000256" key="3">
    <source>
        <dbReference type="SAM" id="Phobius"/>
    </source>
</evidence>
<dbReference type="Pfam" id="PF02225">
    <property type="entry name" value="PA"/>
    <property type="match status" value="1"/>
</dbReference>
<evidence type="ECO:0000313" key="10">
    <source>
        <dbReference type="Proteomes" id="UP000663829"/>
    </source>
</evidence>
<dbReference type="EMBL" id="CAJOBA010042809">
    <property type="protein sequence ID" value="CAF4140019.1"/>
    <property type="molecule type" value="Genomic_DNA"/>
</dbReference>
<dbReference type="EMBL" id="CAJNOK010021194">
    <property type="protein sequence ID" value="CAF1328658.1"/>
    <property type="molecule type" value="Genomic_DNA"/>
</dbReference>
<keyword evidence="10" id="KW-1185">Reference proteome</keyword>
<name>A0A815W0G0_9BILA</name>
<dbReference type="SUPFAM" id="SSF52025">
    <property type="entry name" value="PA domain"/>
    <property type="match status" value="1"/>
</dbReference>
<evidence type="ECO:0000256" key="2">
    <source>
        <dbReference type="ARBA" id="ARBA00005634"/>
    </source>
</evidence>
<dbReference type="PANTHER" id="PTHR12147">
    <property type="entry name" value="METALLOPEPTIDASE M28 FAMILY MEMBER"/>
    <property type="match status" value="1"/>
</dbReference>
<evidence type="ECO:0008006" key="11">
    <source>
        <dbReference type="Google" id="ProtNLM"/>
    </source>
</evidence>
<dbReference type="Proteomes" id="UP000677228">
    <property type="component" value="Unassembled WGS sequence"/>
</dbReference>
<evidence type="ECO:0000313" key="8">
    <source>
        <dbReference type="EMBL" id="CAF4140019.1"/>
    </source>
</evidence>
<organism evidence="7 10">
    <name type="scientific">Didymodactylos carnosus</name>
    <dbReference type="NCBI Taxonomy" id="1234261"/>
    <lineage>
        <taxon>Eukaryota</taxon>
        <taxon>Metazoa</taxon>
        <taxon>Spiralia</taxon>
        <taxon>Gnathifera</taxon>
        <taxon>Rotifera</taxon>
        <taxon>Eurotatoria</taxon>
        <taxon>Bdelloidea</taxon>
        <taxon>Philodinida</taxon>
        <taxon>Philodinidae</taxon>
        <taxon>Didymodactylos</taxon>
    </lineage>
</organism>
<evidence type="ECO:0000259" key="5">
    <source>
        <dbReference type="Pfam" id="PF04389"/>
    </source>
</evidence>
<comment type="similarity">
    <text evidence="2">Belongs to the peptidase M28 family. M28B subfamily.</text>
</comment>
<feature type="domain" description="Peptidase M28" evidence="5">
    <location>
        <begin position="287"/>
        <end position="523"/>
    </location>
</feature>
<evidence type="ECO:0000313" key="9">
    <source>
        <dbReference type="EMBL" id="CAF4398881.1"/>
    </source>
</evidence>